<gene>
    <name evidence="2" type="ORF">LPB136_11680</name>
</gene>
<accession>A0A1L3JLL7</accession>
<dbReference type="EMBL" id="CP018155">
    <property type="protein sequence ID" value="APG65983.1"/>
    <property type="molecule type" value="Genomic_DNA"/>
</dbReference>
<proteinExistence type="predicted"/>
<feature type="transmembrane region" description="Helical" evidence="1">
    <location>
        <begin position="6"/>
        <end position="25"/>
    </location>
</feature>
<keyword evidence="1" id="KW-0812">Transmembrane</keyword>
<dbReference type="AlphaFoldDB" id="A0A1L3JLL7"/>
<evidence type="ECO:0000313" key="3">
    <source>
        <dbReference type="Proteomes" id="UP000181898"/>
    </source>
</evidence>
<evidence type="ECO:0000256" key="1">
    <source>
        <dbReference type="SAM" id="Phobius"/>
    </source>
</evidence>
<keyword evidence="1" id="KW-0472">Membrane</keyword>
<dbReference type="KEGG" id="ten:LPB136_11680"/>
<evidence type="ECO:0000313" key="2">
    <source>
        <dbReference type="EMBL" id="APG65983.1"/>
    </source>
</evidence>
<name>A0A1L3JLL7_9FLAO</name>
<dbReference type="RefSeq" id="WP_072556505.1">
    <property type="nucleotide sequence ID" value="NZ_CP018155.1"/>
</dbReference>
<reference evidence="2 3" key="1">
    <citation type="submission" date="2016-11" db="EMBL/GenBank/DDBJ databases">
        <title>Tenacibaculum sp. LPB0136, isolated from marine environment.</title>
        <authorList>
            <person name="Kim E."/>
            <person name="Yi H."/>
        </authorList>
    </citation>
    <scope>NUCLEOTIDE SEQUENCE [LARGE SCALE GENOMIC DNA]</scope>
    <source>
        <strain evidence="2 3">LPB0136</strain>
    </source>
</reference>
<sequence>METWHYILIISTVVTGVIRVIIKVIDEKSILKKMDKINQIYPNSTIEESGDFIKKTKKKYYFFDSKDKKT</sequence>
<protein>
    <submittedName>
        <fullName evidence="2">Uncharacterized protein</fullName>
    </submittedName>
</protein>
<keyword evidence="3" id="KW-1185">Reference proteome</keyword>
<dbReference type="Proteomes" id="UP000181898">
    <property type="component" value="Chromosome"/>
</dbReference>
<organism evidence="2 3">
    <name type="scientific">Tenacibaculum todarodis</name>
    <dbReference type="NCBI Taxonomy" id="1850252"/>
    <lineage>
        <taxon>Bacteria</taxon>
        <taxon>Pseudomonadati</taxon>
        <taxon>Bacteroidota</taxon>
        <taxon>Flavobacteriia</taxon>
        <taxon>Flavobacteriales</taxon>
        <taxon>Flavobacteriaceae</taxon>
        <taxon>Tenacibaculum</taxon>
    </lineage>
</organism>
<keyword evidence="1" id="KW-1133">Transmembrane helix</keyword>